<organism evidence="2 3">
    <name type="scientific">Roseateles aquatilis</name>
    <dbReference type="NCBI Taxonomy" id="431061"/>
    <lineage>
        <taxon>Bacteria</taxon>
        <taxon>Pseudomonadati</taxon>
        <taxon>Pseudomonadota</taxon>
        <taxon>Betaproteobacteria</taxon>
        <taxon>Burkholderiales</taxon>
        <taxon>Sphaerotilaceae</taxon>
        <taxon>Roseateles</taxon>
    </lineage>
</organism>
<protein>
    <recommendedName>
        <fullName evidence="4">Short-chain dehydrogenase</fullName>
    </recommendedName>
</protein>
<dbReference type="PRINTS" id="PR00081">
    <property type="entry name" value="GDHRDH"/>
</dbReference>
<gene>
    <name evidence="2" type="ORF">CDN99_10770</name>
</gene>
<evidence type="ECO:0000256" key="1">
    <source>
        <dbReference type="ARBA" id="ARBA00023002"/>
    </source>
</evidence>
<accession>A0A246JDM3</accession>
<dbReference type="InterPro" id="IPR036291">
    <property type="entry name" value="NAD(P)-bd_dom_sf"/>
</dbReference>
<comment type="caution">
    <text evidence="2">The sequence shown here is derived from an EMBL/GenBank/DDBJ whole genome shotgun (WGS) entry which is preliminary data.</text>
</comment>
<evidence type="ECO:0000313" key="3">
    <source>
        <dbReference type="Proteomes" id="UP000197468"/>
    </source>
</evidence>
<dbReference type="OrthoDB" id="109589at2"/>
<dbReference type="SUPFAM" id="SSF51735">
    <property type="entry name" value="NAD(P)-binding Rossmann-fold domains"/>
    <property type="match status" value="1"/>
</dbReference>
<dbReference type="Pfam" id="PF00106">
    <property type="entry name" value="adh_short"/>
    <property type="match status" value="1"/>
</dbReference>
<reference evidence="2 3" key="1">
    <citation type="journal article" date="2008" name="Int. J. Syst. Evol. Microbiol.">
        <title>Description of Roseateles aquatilis sp. nov. and Roseateles terrae sp. nov., in the class Betaproteobacteria, and emended description of the genus Roseateles.</title>
        <authorList>
            <person name="Gomila M."/>
            <person name="Bowien B."/>
            <person name="Falsen E."/>
            <person name="Moore E.R."/>
            <person name="Lalucat J."/>
        </authorList>
    </citation>
    <scope>NUCLEOTIDE SEQUENCE [LARGE SCALE GENOMIC DNA]</scope>
    <source>
        <strain evidence="2 3">CCUG 48205</strain>
    </source>
</reference>
<dbReference type="Gene3D" id="3.40.50.720">
    <property type="entry name" value="NAD(P)-binding Rossmann-like Domain"/>
    <property type="match status" value="1"/>
</dbReference>
<dbReference type="AlphaFoldDB" id="A0A246JDM3"/>
<dbReference type="Proteomes" id="UP000197468">
    <property type="component" value="Unassembled WGS sequence"/>
</dbReference>
<dbReference type="RefSeq" id="WP_088384877.1">
    <property type="nucleotide sequence ID" value="NZ_NIOF01000004.1"/>
</dbReference>
<dbReference type="InterPro" id="IPR002347">
    <property type="entry name" value="SDR_fam"/>
</dbReference>
<evidence type="ECO:0008006" key="4">
    <source>
        <dbReference type="Google" id="ProtNLM"/>
    </source>
</evidence>
<name>A0A246JDM3_9BURK</name>
<dbReference type="EMBL" id="NIOF01000004">
    <property type="protein sequence ID" value="OWQ90670.1"/>
    <property type="molecule type" value="Genomic_DNA"/>
</dbReference>
<proteinExistence type="predicted"/>
<dbReference type="GO" id="GO:0016491">
    <property type="term" value="F:oxidoreductase activity"/>
    <property type="evidence" value="ECO:0007669"/>
    <property type="project" value="UniProtKB-KW"/>
</dbReference>
<keyword evidence="1" id="KW-0560">Oxidoreductase</keyword>
<dbReference type="PANTHER" id="PTHR43157:SF31">
    <property type="entry name" value="PHOSPHATIDYLINOSITOL-GLYCAN BIOSYNTHESIS CLASS F PROTEIN"/>
    <property type="match status" value="1"/>
</dbReference>
<sequence length="304" mass="32088">MPADDVRAAAPSRTVVLTGATSGLGRAAALAFAREGFRVILVARDPARGAALVAEIRQGTVAAEPAAVICDLADSAALRLAAREIRDLAPRIDVLVNNAGAIFPTRQVTSDGIERTFATNHLAYFTLTRLLLDRLLAADSARILCTASKAHRGMRLDFADLQSVHRYRGYGLLRQNAYGRSKLCNLLFIQELARRLTGSAVTVNAFHPGIVTSTFGAGAGGAYGLALRLGRRVAGLSAEASARTLLALATAPALAGVTGGYFERGEPVTPSRAARDPRAAHRLWLESARLAGLDPELNPHQPPA</sequence>
<keyword evidence="3" id="KW-1185">Reference proteome</keyword>
<evidence type="ECO:0000313" key="2">
    <source>
        <dbReference type="EMBL" id="OWQ90670.1"/>
    </source>
</evidence>
<dbReference type="PANTHER" id="PTHR43157">
    <property type="entry name" value="PHOSPHATIDYLINOSITOL-GLYCAN BIOSYNTHESIS CLASS F PROTEIN-RELATED"/>
    <property type="match status" value="1"/>
</dbReference>